<keyword evidence="2" id="KW-0677">Repeat</keyword>
<dbReference type="InterPro" id="IPR032675">
    <property type="entry name" value="LRR_dom_sf"/>
</dbReference>
<dbReference type="InterPro" id="IPR042197">
    <property type="entry name" value="Apaf_helical"/>
</dbReference>
<keyword evidence="8" id="KW-1185">Reference proteome</keyword>
<dbReference type="RefSeq" id="XP_040872576.1">
    <property type="nucleotide sequence ID" value="XM_041016642.1"/>
</dbReference>
<dbReference type="RefSeq" id="XP_040872589.1">
    <property type="nucleotide sequence ID" value="XM_041016655.1"/>
</dbReference>
<sequence length="1322" mass="152484">MHLTTSVAVLVGCVVVFIWRRSSSPKAKKVTSNSASAIAMASNATIPTYDVFVSFRGEDTRNSFTAFLFDALSQNGIHAFKDDTHLQKGESIAPELLLAIQGSGLFVVVFSKNYASSTWCLRELAHICNCTIQASPSRVLPIFYDVDPSELRKQSGYYGIAFAEHERRFRGDKEKMEELQRWREALKQVANISGWNIQNESQPAVIEKIVLEIKCRLGSKFQNLPKGNLVGMESCVEELEKCLELELVSDVRVVGICGMGGIGKTTLARALYEKISYQYDFHCFVDDVKEIYKKIGSLGVQKQLLSQCVNDKNIEICNASKGTYLIGTRLRNKRGLIVLDNVSRVEQLHMFTGSRETLLRECVGGGSRIIVISRDEHILRTHGVNHVYQVKPLNQDNAVQLFCKNAFKCDYILSGYKMLTHDVLSHAQGHPLAIQVIGNFLQGRNVSQWKSTLVRLNEIKSEDIMKVLRISYDDLEEKDKEIFLDIACFFSRDYSYKYSERYVKEILDFRGFNPEIGLPILVDKSLITISHGKIYMHRLLRDLGKCIVREKSPKEPRNWSRLWDWKDLYEVLSNNMKAKNLEAIVVEDKTWMFFETTMRVDALSKMKNLKLLMFPEYKQWKVTTNEKKKFSGNLNYVSNNKLGYLIWPYYPFNFLPQCFQPHNLIELDLSRSNIQHLWDSTQPIPKLRRLNLSFCVNLIEVPDFSEALNLESLDLSGCTRLSRFHPSIGFPRNLTNLRLWDCKSLVELPHFEQALNLEYLDLTGCEQLKQLPSSIGRLRKLKFSLDLEECKSLTDLPHFAEDLNFSWLNLRGCIELRQIHPSIGHLRKLSGLVLQNCKSLVKLPDFAEDLNLRQLNLEGCEQLRQIHPSIGHLTKLEVLNLKDCKSLVKLPDFAEDLNLRELNLEGCEQLRQIHPSIGHLTKLVKLNLKDCKSLESLPNNILRLSSLQYLSLFGCSKLYNIRSSEEQRGAGHLKKLRIGEAPSRSQSIFSFFKKGLPWPSVAFDKSLEDAHKDSVRCLLPSLPIFPCMRELDLSFCNLLKIPDAFVNFQCLEELYLMGNNFETLPSLKELSKLLHLNLQHCKRLKYLPELPSRTDLFWWNWTTVDDYEYGLGLNIFNCPELAERDRCPNNCFSWMMQIAHPDLLPLVPPISSIIPGSEIPSWFEKQHLGMGNVINIGRSHFMQHYKNWIGLALSVIFVVHKERRIPPPDMEQPSILSITCGPSIPPQQRKKERPSPYIPVLFREDLVTDESDHLWLFYFTLDLFDDRNFDELEVKCRSRDLLHDQDLVVEVKKYGYRWVHKHDLELLNRSSLKRNFSEIKEN</sequence>
<dbReference type="Pfam" id="PF00931">
    <property type="entry name" value="NB-ARC"/>
    <property type="match status" value="1"/>
</dbReference>
<dbReference type="InterPro" id="IPR044974">
    <property type="entry name" value="Disease_R_plants"/>
</dbReference>
<dbReference type="RefSeq" id="XP_014632237.1">
    <property type="nucleotide sequence ID" value="XM_014776751.3"/>
</dbReference>
<dbReference type="OrthoDB" id="1627220at2759"/>
<dbReference type="RefSeq" id="XP_040872578.1">
    <property type="nucleotide sequence ID" value="XM_041016644.1"/>
</dbReference>
<dbReference type="Pfam" id="PF00560">
    <property type="entry name" value="LRR_1"/>
    <property type="match status" value="1"/>
</dbReference>
<dbReference type="InterPro" id="IPR001611">
    <property type="entry name" value="Leu-rich_rpt"/>
</dbReference>
<dbReference type="Pfam" id="PF23247">
    <property type="entry name" value="LRR_RPS2"/>
    <property type="match status" value="1"/>
</dbReference>
<dbReference type="RefSeq" id="XP_040872585.1">
    <property type="nucleotide sequence ID" value="XM_041016651.1"/>
</dbReference>
<dbReference type="RefSeq" id="XP_014632236.1">
    <property type="nucleotide sequence ID" value="XM_014776750.3"/>
</dbReference>
<dbReference type="FunFam" id="3.40.50.10140:FF:000007">
    <property type="entry name" value="Disease resistance protein (TIR-NBS-LRR class)"/>
    <property type="match status" value="1"/>
</dbReference>
<dbReference type="GeneID" id="100815768"/>
<dbReference type="SUPFAM" id="SSF52058">
    <property type="entry name" value="L domain-like"/>
    <property type="match status" value="2"/>
</dbReference>
<dbReference type="RefSeq" id="XP_040872588.1">
    <property type="nucleotide sequence ID" value="XM_041016654.1"/>
</dbReference>
<evidence type="ECO:0000313" key="6">
    <source>
        <dbReference type="EMBL" id="KRH55581.1"/>
    </source>
</evidence>
<dbReference type="OMA" id="HKERRIP"/>
<keyword evidence="3" id="KW-0611">Plant defense</keyword>
<dbReference type="InterPro" id="IPR036390">
    <property type="entry name" value="WH_DNA-bd_sf"/>
</dbReference>
<dbReference type="GO" id="GO:0007165">
    <property type="term" value="P:signal transduction"/>
    <property type="evidence" value="ECO:0007669"/>
    <property type="project" value="InterPro"/>
</dbReference>
<dbReference type="PROSITE" id="PS50104">
    <property type="entry name" value="TIR"/>
    <property type="match status" value="1"/>
</dbReference>
<dbReference type="SMR" id="A0A0R0JM06"/>
<dbReference type="RefSeq" id="XP_014632234.1">
    <property type="nucleotide sequence ID" value="XM_014776748.3"/>
</dbReference>
<dbReference type="Pfam" id="PF01582">
    <property type="entry name" value="TIR"/>
    <property type="match status" value="1"/>
</dbReference>
<dbReference type="Gene3D" id="3.80.10.10">
    <property type="entry name" value="Ribonuclease Inhibitor"/>
    <property type="match status" value="4"/>
</dbReference>
<evidence type="ECO:0000256" key="3">
    <source>
        <dbReference type="ARBA" id="ARBA00022821"/>
    </source>
</evidence>
<keyword evidence="1" id="KW-0433">Leucine-rich repeat</keyword>
<dbReference type="InterPro" id="IPR027417">
    <property type="entry name" value="P-loop_NTPase"/>
</dbReference>
<dbReference type="PANTHER" id="PTHR11017">
    <property type="entry name" value="LEUCINE-RICH REPEAT-CONTAINING PROTEIN"/>
    <property type="match status" value="1"/>
</dbReference>
<feature type="domain" description="TIR" evidence="5">
    <location>
        <begin position="47"/>
        <end position="217"/>
    </location>
</feature>
<dbReference type="RefSeq" id="XP_040872587.1">
    <property type="nucleotide sequence ID" value="XM_041016653.1"/>
</dbReference>
<dbReference type="EnsemblPlants" id="KRH55581">
    <property type="protein sequence ID" value="KRH55581"/>
    <property type="gene ID" value="GLYMA_06G263900"/>
</dbReference>
<dbReference type="RefSeq" id="XP_040872580.1">
    <property type="nucleotide sequence ID" value="XM_041016646.1"/>
</dbReference>
<dbReference type="Gene3D" id="1.10.8.430">
    <property type="entry name" value="Helical domain of apoptotic protease-activating factors"/>
    <property type="match status" value="1"/>
</dbReference>
<keyword evidence="4" id="KW-0520">NAD</keyword>
<evidence type="ECO:0000256" key="1">
    <source>
        <dbReference type="ARBA" id="ARBA00022614"/>
    </source>
</evidence>
<dbReference type="SMART" id="SM00255">
    <property type="entry name" value="TIR"/>
    <property type="match status" value="1"/>
</dbReference>
<proteinExistence type="predicted"/>
<dbReference type="RefSeq" id="XP_040872582.1">
    <property type="nucleotide sequence ID" value="XM_041016648.1"/>
</dbReference>
<dbReference type="RefSeq" id="XP_040872571.1">
    <property type="nucleotide sequence ID" value="XM_041016637.1"/>
</dbReference>
<dbReference type="Proteomes" id="UP000008827">
    <property type="component" value="Chromosome 6"/>
</dbReference>
<dbReference type="RefSeq" id="XP_040872577.1">
    <property type="nucleotide sequence ID" value="XM_041016643.1"/>
</dbReference>
<dbReference type="RefSeq" id="XP_040872584.1">
    <property type="nucleotide sequence ID" value="XM_041016650.1"/>
</dbReference>
<dbReference type="PRINTS" id="PR00364">
    <property type="entry name" value="DISEASERSIST"/>
</dbReference>
<dbReference type="RefSeq" id="XP_040872583.1">
    <property type="nucleotide sequence ID" value="XM_041016649.1"/>
</dbReference>
<reference evidence="6" key="3">
    <citation type="submission" date="2018-07" db="EMBL/GenBank/DDBJ databases">
        <title>WGS assembly of Glycine max.</title>
        <authorList>
            <person name="Schmutz J."/>
            <person name="Cannon S."/>
            <person name="Schlueter J."/>
            <person name="Ma J."/>
            <person name="Mitros T."/>
            <person name="Nelson W."/>
            <person name="Hyten D."/>
            <person name="Song Q."/>
            <person name="Thelen J."/>
            <person name="Cheng J."/>
            <person name="Xu D."/>
            <person name="Hellsten U."/>
            <person name="May G."/>
            <person name="Yu Y."/>
            <person name="Sakurai T."/>
            <person name="Umezawa T."/>
            <person name="Bhattacharyya M."/>
            <person name="Sandhu D."/>
            <person name="Valliyodan B."/>
            <person name="Lindquist E."/>
            <person name="Peto M."/>
            <person name="Grant D."/>
            <person name="Shu S."/>
            <person name="Goodstein D."/>
            <person name="Barry K."/>
            <person name="Futrell-Griggs M."/>
            <person name="Abernathy B."/>
            <person name="Du J."/>
            <person name="Tian Z."/>
            <person name="Zhu L."/>
            <person name="Gill N."/>
            <person name="Joshi T."/>
            <person name="Libault M."/>
            <person name="Sethuraman A."/>
            <person name="Zhang X."/>
            <person name="Shinozaki K."/>
            <person name="Nguyen H."/>
            <person name="Wing R."/>
            <person name="Cregan P."/>
            <person name="Specht J."/>
            <person name="Grimwood J."/>
            <person name="Rokhsar D."/>
            <person name="Stacey G."/>
            <person name="Shoemaker R."/>
            <person name="Jackson S."/>
        </authorList>
    </citation>
    <scope>NUCLEOTIDE SEQUENCE</scope>
    <source>
        <tissue evidence="6">Callus</tissue>
    </source>
</reference>
<evidence type="ECO:0000256" key="2">
    <source>
        <dbReference type="ARBA" id="ARBA00022737"/>
    </source>
</evidence>
<evidence type="ECO:0000256" key="4">
    <source>
        <dbReference type="ARBA" id="ARBA00023027"/>
    </source>
</evidence>
<dbReference type="SUPFAM" id="SSF52540">
    <property type="entry name" value="P-loop containing nucleoside triphosphate hydrolases"/>
    <property type="match status" value="1"/>
</dbReference>
<dbReference type="RefSeq" id="XP_040872574.1">
    <property type="nucleotide sequence ID" value="XM_041016640.1"/>
</dbReference>
<dbReference type="RefSeq" id="XP_014632232.1">
    <property type="nucleotide sequence ID" value="XM_014776746.3"/>
</dbReference>
<dbReference type="AlphaFoldDB" id="A0A0R0JM06"/>
<evidence type="ECO:0000259" key="5">
    <source>
        <dbReference type="PROSITE" id="PS50104"/>
    </source>
</evidence>
<dbReference type="SUPFAM" id="SSF52200">
    <property type="entry name" value="Toll/Interleukin receptor TIR domain"/>
    <property type="match status" value="1"/>
</dbReference>
<dbReference type="GO" id="GO:0006952">
    <property type="term" value="P:defense response"/>
    <property type="evidence" value="ECO:0007669"/>
    <property type="project" value="UniProtKB-KW"/>
</dbReference>
<dbReference type="RefSeq" id="XP_040872575.1">
    <property type="nucleotide sequence ID" value="XM_041016641.1"/>
</dbReference>
<dbReference type="InterPro" id="IPR002182">
    <property type="entry name" value="NB-ARC"/>
</dbReference>
<dbReference type="Gene3D" id="3.40.50.300">
    <property type="entry name" value="P-loop containing nucleotide triphosphate hydrolases"/>
    <property type="match status" value="1"/>
</dbReference>
<dbReference type="SUPFAM" id="SSF46785">
    <property type="entry name" value="Winged helix' DNA-binding domain"/>
    <property type="match status" value="1"/>
</dbReference>
<dbReference type="RefSeq" id="XP_040872579.1">
    <property type="nucleotide sequence ID" value="XM_041016645.1"/>
</dbReference>
<gene>
    <name evidence="7" type="primary">LOC100815768</name>
    <name evidence="6" type="ORF">GLYMA_06G263900</name>
</gene>
<dbReference type="InterPro" id="IPR057135">
    <property type="entry name" value="At4g27190-like_LRR"/>
</dbReference>
<reference evidence="6 7" key="1">
    <citation type="journal article" date="2010" name="Nature">
        <title>Genome sequence of the palaeopolyploid soybean.</title>
        <authorList>
            <person name="Schmutz J."/>
            <person name="Cannon S.B."/>
            <person name="Schlueter J."/>
            <person name="Ma J."/>
            <person name="Mitros T."/>
            <person name="Nelson W."/>
            <person name="Hyten D.L."/>
            <person name="Song Q."/>
            <person name="Thelen J.J."/>
            <person name="Cheng J."/>
            <person name="Xu D."/>
            <person name="Hellsten U."/>
            <person name="May G.D."/>
            <person name="Yu Y."/>
            <person name="Sakurai T."/>
            <person name="Umezawa T."/>
            <person name="Bhattacharyya M.K."/>
            <person name="Sandhu D."/>
            <person name="Valliyodan B."/>
            <person name="Lindquist E."/>
            <person name="Peto M."/>
            <person name="Grant D."/>
            <person name="Shu S."/>
            <person name="Goodstein D."/>
            <person name="Barry K."/>
            <person name="Futrell-Griggs M."/>
            <person name="Abernathy B."/>
            <person name="Du J."/>
            <person name="Tian Z."/>
            <person name="Zhu L."/>
            <person name="Gill N."/>
            <person name="Joshi T."/>
            <person name="Libault M."/>
            <person name="Sethuraman A."/>
            <person name="Zhang X.-C."/>
            <person name="Shinozaki K."/>
            <person name="Nguyen H.T."/>
            <person name="Wing R.A."/>
            <person name="Cregan P."/>
            <person name="Specht J."/>
            <person name="Grimwood J."/>
            <person name="Rokhsar D."/>
            <person name="Stacey G."/>
            <person name="Shoemaker R.C."/>
            <person name="Jackson S.A."/>
        </authorList>
    </citation>
    <scope>NUCLEOTIDE SEQUENCE [LARGE SCALE GENOMIC DNA]</scope>
    <source>
        <strain evidence="7">cv. Williams 82</strain>
        <tissue evidence="6">Callus</tissue>
    </source>
</reference>
<dbReference type="InterPro" id="IPR058192">
    <property type="entry name" value="WHD_ROQ1-like"/>
</dbReference>
<accession>A0A0R0JM06</accession>
<evidence type="ECO:0000313" key="7">
    <source>
        <dbReference type="EnsemblPlants" id="KRH55581"/>
    </source>
</evidence>
<dbReference type="RefSeq" id="XP_040872573.1">
    <property type="nucleotide sequence ID" value="XM_041016639.1"/>
</dbReference>
<dbReference type="GO" id="GO:0043531">
    <property type="term" value="F:ADP binding"/>
    <property type="evidence" value="ECO:0007669"/>
    <property type="project" value="InterPro"/>
</dbReference>
<dbReference type="InterPro" id="IPR000157">
    <property type="entry name" value="TIR_dom"/>
</dbReference>
<protein>
    <recommendedName>
        <fullName evidence="5">TIR domain-containing protein</fullName>
    </recommendedName>
</protein>
<dbReference type="Pfam" id="PF23282">
    <property type="entry name" value="WHD_ROQ1"/>
    <property type="match status" value="1"/>
</dbReference>
<evidence type="ECO:0000313" key="8">
    <source>
        <dbReference type="Proteomes" id="UP000008827"/>
    </source>
</evidence>
<dbReference type="PANTHER" id="PTHR11017:SF259">
    <property type="entry name" value="ADP-RIBOSYL CYCLASE_CYCLIC ADP-RIBOSE HYDROLASE"/>
    <property type="match status" value="1"/>
</dbReference>
<reference evidence="7" key="2">
    <citation type="submission" date="2018-02" db="UniProtKB">
        <authorList>
            <consortium name="EnsemblPlants"/>
        </authorList>
    </citation>
    <scope>IDENTIFICATION</scope>
    <source>
        <strain evidence="7">Williams 82</strain>
    </source>
</reference>
<dbReference type="RefSeq" id="XP_040872581.1">
    <property type="nucleotide sequence ID" value="XM_041016647.1"/>
</dbReference>
<dbReference type="PROSITE" id="PS51450">
    <property type="entry name" value="LRR"/>
    <property type="match status" value="1"/>
</dbReference>
<dbReference type="Gramene" id="KRH55581">
    <property type="protein sequence ID" value="KRH55581"/>
    <property type="gene ID" value="GLYMA_06G263900"/>
</dbReference>
<name>A0A0R0JM06_SOYBN</name>
<dbReference type="RefSeq" id="XP_014632239.1">
    <property type="nucleotide sequence ID" value="XM_014776753.3"/>
</dbReference>
<dbReference type="InterPro" id="IPR035897">
    <property type="entry name" value="Toll_tir_struct_dom_sf"/>
</dbReference>
<dbReference type="Gene3D" id="3.40.50.10140">
    <property type="entry name" value="Toll/interleukin-1 receptor homology (TIR) domain"/>
    <property type="match status" value="1"/>
</dbReference>
<dbReference type="KEGG" id="gmx:100815768"/>
<dbReference type="EMBL" id="CM000839">
    <property type="protein sequence ID" value="KRH55581.1"/>
    <property type="molecule type" value="Genomic_DNA"/>
</dbReference>
<dbReference type="RefSeq" id="XP_040872586.1">
    <property type="nucleotide sequence ID" value="XM_041016652.1"/>
</dbReference>
<dbReference type="RefSeq" id="XP_014632235.1">
    <property type="nucleotide sequence ID" value="XM_014776749.3"/>
</dbReference>
<organism evidence="6">
    <name type="scientific">Glycine max</name>
    <name type="common">Soybean</name>
    <name type="synonym">Glycine hispida</name>
    <dbReference type="NCBI Taxonomy" id="3847"/>
    <lineage>
        <taxon>Eukaryota</taxon>
        <taxon>Viridiplantae</taxon>
        <taxon>Streptophyta</taxon>
        <taxon>Embryophyta</taxon>
        <taxon>Tracheophyta</taxon>
        <taxon>Spermatophyta</taxon>
        <taxon>Magnoliopsida</taxon>
        <taxon>eudicotyledons</taxon>
        <taxon>Gunneridae</taxon>
        <taxon>Pentapetalae</taxon>
        <taxon>rosids</taxon>
        <taxon>fabids</taxon>
        <taxon>Fabales</taxon>
        <taxon>Fabaceae</taxon>
        <taxon>Papilionoideae</taxon>
        <taxon>50 kb inversion clade</taxon>
        <taxon>NPAAA clade</taxon>
        <taxon>indigoferoid/millettioid clade</taxon>
        <taxon>Phaseoleae</taxon>
        <taxon>Glycine</taxon>
        <taxon>Glycine subgen. Soja</taxon>
    </lineage>
</organism>